<keyword evidence="1" id="KW-0812">Transmembrane</keyword>
<protein>
    <recommendedName>
        <fullName evidence="4">DUF1538 domain-containing protein</fullName>
    </recommendedName>
</protein>
<dbReference type="OrthoDB" id="9805989at2"/>
<gene>
    <name evidence="2" type="ORF">BARAN1_0369</name>
</gene>
<dbReference type="AlphaFoldDB" id="A0A2X3MKJ0"/>
<evidence type="ECO:0000313" key="3">
    <source>
        <dbReference type="Proteomes" id="UP000249818"/>
    </source>
</evidence>
<feature type="transmembrane region" description="Helical" evidence="1">
    <location>
        <begin position="117"/>
        <end position="138"/>
    </location>
</feature>
<name>A0A2X3MKJ0_9BACT</name>
<keyword evidence="1" id="KW-0472">Membrane</keyword>
<accession>A0A2X3MKJ0</accession>
<feature type="transmembrane region" description="Helical" evidence="1">
    <location>
        <begin position="201"/>
        <end position="225"/>
    </location>
</feature>
<feature type="transmembrane region" description="Helical" evidence="1">
    <location>
        <begin position="38"/>
        <end position="62"/>
    </location>
</feature>
<feature type="transmembrane region" description="Helical" evidence="1">
    <location>
        <begin position="145"/>
        <end position="169"/>
    </location>
</feature>
<evidence type="ECO:0000256" key="1">
    <source>
        <dbReference type="SAM" id="Phobius"/>
    </source>
</evidence>
<evidence type="ECO:0000313" key="2">
    <source>
        <dbReference type="EMBL" id="SQD92394.1"/>
    </source>
</evidence>
<organism evidence="2 3">
    <name type="scientific">Candidatus Bipolaricaulis anaerobius</name>
    <dbReference type="NCBI Taxonomy" id="2026885"/>
    <lineage>
        <taxon>Bacteria</taxon>
        <taxon>Candidatus Bipolaricaulota</taxon>
        <taxon>Candidatus Bipolaricaulia</taxon>
        <taxon>Candidatus Bipolaricaulales</taxon>
        <taxon>Candidatus Bipolaricaulaceae</taxon>
        <taxon>Candidatus Bipolaricaulis</taxon>
    </lineage>
</organism>
<dbReference type="Proteomes" id="UP000249818">
    <property type="component" value="Chromosome BARAN1"/>
</dbReference>
<proteinExistence type="predicted"/>
<dbReference type="EMBL" id="LS483254">
    <property type="protein sequence ID" value="SQD92394.1"/>
    <property type="molecule type" value="Genomic_DNA"/>
</dbReference>
<keyword evidence="1" id="KW-1133">Transmembrane helix</keyword>
<dbReference type="Pfam" id="PF07556">
    <property type="entry name" value="DUF1538"/>
    <property type="match status" value="1"/>
</dbReference>
<dbReference type="RefSeq" id="WP_122030620.1">
    <property type="nucleotide sequence ID" value="NZ_LS483254.1"/>
</dbReference>
<reference evidence="3" key="1">
    <citation type="submission" date="2018-05" db="EMBL/GenBank/DDBJ databases">
        <authorList>
            <person name="Hao L."/>
        </authorList>
    </citation>
    <scope>NUCLEOTIDE SEQUENCE [LARGE SCALE GENOMIC DNA]</scope>
</reference>
<keyword evidence="3" id="KW-1185">Reference proteome</keyword>
<feature type="transmembrane region" description="Helical" evidence="1">
    <location>
        <begin position="7"/>
        <end position="26"/>
    </location>
</feature>
<dbReference type="InterPro" id="IPR011435">
    <property type="entry name" value="UmpAB"/>
</dbReference>
<sequence>MLKDLLYAFRILSPIVFGLALFQILILRSPLQKPYTLLGGYLLTLVGLFMFLKGISLCLIPIGESVGSNLPALGSRVLIIGVGFLLGYLSTLAEPALQALAMEVEEVSIGALPKSTLVHAVAVGFGVGMSLGIAKILFRISSAKIIIPLLLVSLVLTYFAPAGIVGIAFDSASATTGPINIPISMAIGIGLSKVIVGSDPLLNGFGLVGLTSLGSAISVLVMGMFSGI</sequence>
<evidence type="ECO:0008006" key="4">
    <source>
        <dbReference type="Google" id="ProtNLM"/>
    </source>
</evidence>
<feature type="transmembrane region" description="Helical" evidence="1">
    <location>
        <begin position="74"/>
        <end position="97"/>
    </location>
</feature>
<dbReference type="KEGG" id="bana:BARAN1_0369"/>